<dbReference type="Gene3D" id="3.30.1150.10">
    <property type="match status" value="1"/>
</dbReference>
<keyword evidence="2" id="KW-1133">Transmembrane helix</keyword>
<reference evidence="3 4" key="1">
    <citation type="submission" date="2020-01" db="EMBL/GenBank/DDBJ databases">
        <title>Genomes assembled from Gulf of Kutch pelagic sediment metagenomes.</title>
        <authorList>
            <person name="Chandrashekar M."/>
            <person name="Mahajan M.S."/>
            <person name="Dave K.J."/>
            <person name="Vatsa P."/>
            <person name="Nathani N.M."/>
        </authorList>
    </citation>
    <scope>NUCLEOTIDE SEQUENCE [LARGE SCALE GENOMIC DNA]</scope>
    <source>
        <strain evidence="3">KS3-K002</strain>
    </source>
</reference>
<keyword evidence="2" id="KW-0472">Membrane</keyword>
<dbReference type="EMBL" id="JAACAK010000047">
    <property type="protein sequence ID" value="NIR74703.1"/>
    <property type="molecule type" value="Genomic_DNA"/>
</dbReference>
<feature type="compositionally biased region" description="Low complexity" evidence="1">
    <location>
        <begin position="46"/>
        <end position="58"/>
    </location>
</feature>
<dbReference type="Proteomes" id="UP000702544">
    <property type="component" value="Unassembled WGS sequence"/>
</dbReference>
<gene>
    <name evidence="3" type="ORF">GWO12_06275</name>
</gene>
<feature type="region of interest" description="Disordered" evidence="1">
    <location>
        <begin position="108"/>
        <end position="131"/>
    </location>
</feature>
<keyword evidence="2" id="KW-0812">Transmembrane</keyword>
<dbReference type="AlphaFoldDB" id="A0AAE5CBM2"/>
<evidence type="ECO:0000256" key="1">
    <source>
        <dbReference type="SAM" id="MobiDB-lite"/>
    </source>
</evidence>
<organism evidence="3 4">
    <name type="scientific">Candidatus Kutchimonas denitrificans</name>
    <dbReference type="NCBI Taxonomy" id="3056748"/>
    <lineage>
        <taxon>Bacteria</taxon>
        <taxon>Pseudomonadati</taxon>
        <taxon>Gemmatimonadota</taxon>
        <taxon>Gemmatimonadia</taxon>
        <taxon>Candidatus Palauibacterales</taxon>
        <taxon>Candidatus Palauibacteraceae</taxon>
        <taxon>Candidatus Kutchimonas</taxon>
    </lineage>
</organism>
<evidence type="ECO:0000313" key="3">
    <source>
        <dbReference type="EMBL" id="NIR74703.1"/>
    </source>
</evidence>
<feature type="region of interest" description="Disordered" evidence="1">
    <location>
        <begin position="44"/>
        <end position="63"/>
    </location>
</feature>
<comment type="caution">
    <text evidence="3">The sequence shown here is derived from an EMBL/GenBank/DDBJ whole genome shotgun (WGS) entry which is preliminary data.</text>
</comment>
<sequence length="226" mass="24558">MAIEQVEQRFSREGRTWRIGLLVSLLVHLLLFLIFVQPAERLTPYAAAGPPSGDPRAAPGGGGMRAMVLRPPVEIKIPPRPETPLVEPVPVEIPIEETMLALNEIELPEPGEGTREGPEEGEGLPGGEGGGDAGNAMSGLRRLVPPVPRGVIMAPLNRPASVRGREVTVWVFINQGGVVDSVRLDPPTPDGEYNESLVREARQWVFEPAIRAGRAVATWFSYTWKL</sequence>
<evidence type="ECO:0000313" key="4">
    <source>
        <dbReference type="Proteomes" id="UP000702544"/>
    </source>
</evidence>
<evidence type="ECO:0000256" key="2">
    <source>
        <dbReference type="SAM" id="Phobius"/>
    </source>
</evidence>
<proteinExistence type="predicted"/>
<dbReference type="SUPFAM" id="SSF74653">
    <property type="entry name" value="TolA/TonB C-terminal domain"/>
    <property type="match status" value="1"/>
</dbReference>
<protein>
    <submittedName>
        <fullName evidence="3">Energy transducer TonB</fullName>
    </submittedName>
</protein>
<feature type="transmembrane region" description="Helical" evidence="2">
    <location>
        <begin position="19"/>
        <end position="36"/>
    </location>
</feature>
<name>A0AAE5CBM2_9BACT</name>
<accession>A0AAE5CBM2</accession>